<keyword evidence="4" id="KW-1185">Reference proteome</keyword>
<gene>
    <name evidence="3" type="ORF">E2493_15195</name>
</gene>
<keyword evidence="1" id="KW-0472">Membrane</keyword>
<dbReference type="EMBL" id="SPDV01000031">
    <property type="protein sequence ID" value="TFI57423.1"/>
    <property type="molecule type" value="Genomic_DNA"/>
</dbReference>
<evidence type="ECO:0000313" key="4">
    <source>
        <dbReference type="Proteomes" id="UP000298213"/>
    </source>
</evidence>
<feature type="transmembrane region" description="Helical" evidence="1">
    <location>
        <begin position="50"/>
        <end position="69"/>
    </location>
</feature>
<proteinExistence type="predicted"/>
<keyword evidence="1" id="KW-0812">Transmembrane</keyword>
<comment type="caution">
    <text evidence="3">The sequence shown here is derived from an EMBL/GenBank/DDBJ whole genome shotgun (WGS) entry which is preliminary data.</text>
</comment>
<accession>A0A4Y8ZN16</accession>
<dbReference type="OrthoDB" id="7584816at2"/>
<evidence type="ECO:0000313" key="3">
    <source>
        <dbReference type="EMBL" id="TFI57423.1"/>
    </source>
</evidence>
<feature type="chain" id="PRO_5021448640" evidence="2">
    <location>
        <begin position="27"/>
        <end position="138"/>
    </location>
</feature>
<keyword evidence="1" id="KW-1133">Transmembrane helix</keyword>
<evidence type="ECO:0000256" key="2">
    <source>
        <dbReference type="SAM" id="SignalP"/>
    </source>
</evidence>
<name>A0A4Y8ZN16_9SPHN</name>
<reference evidence="3 4" key="1">
    <citation type="submission" date="2019-03" db="EMBL/GenBank/DDBJ databases">
        <title>Genome sequence of Sphingomonas sp. 17J27-24.</title>
        <authorList>
            <person name="Kim M."/>
            <person name="Maeng S."/>
            <person name="Sathiyaraj S."/>
        </authorList>
    </citation>
    <scope>NUCLEOTIDE SEQUENCE [LARGE SCALE GENOMIC DNA]</scope>
    <source>
        <strain evidence="3 4">17J27-24</strain>
    </source>
</reference>
<protein>
    <submittedName>
        <fullName evidence="3">Uncharacterized protein</fullName>
    </submittedName>
</protein>
<dbReference type="Proteomes" id="UP000298213">
    <property type="component" value="Unassembled WGS sequence"/>
</dbReference>
<dbReference type="AlphaFoldDB" id="A0A4Y8ZN16"/>
<keyword evidence="2" id="KW-0732">Signal</keyword>
<feature type="signal peptide" evidence="2">
    <location>
        <begin position="1"/>
        <end position="26"/>
    </location>
</feature>
<dbReference type="RefSeq" id="WP_135088303.1">
    <property type="nucleotide sequence ID" value="NZ_SPDV01000031.1"/>
</dbReference>
<evidence type="ECO:0000256" key="1">
    <source>
        <dbReference type="SAM" id="Phobius"/>
    </source>
</evidence>
<organism evidence="3 4">
    <name type="scientific">Sphingomonas parva</name>
    <dbReference type="NCBI Taxonomy" id="2555898"/>
    <lineage>
        <taxon>Bacteria</taxon>
        <taxon>Pseudomonadati</taxon>
        <taxon>Pseudomonadota</taxon>
        <taxon>Alphaproteobacteria</taxon>
        <taxon>Sphingomonadales</taxon>
        <taxon>Sphingomonadaceae</taxon>
        <taxon>Sphingomonas</taxon>
    </lineage>
</organism>
<sequence>MIVAAFWRTLPSLVLILLLACYAALAARSGGAAPPEGWLGNGGVSIGRMAVGAGLAGGSAFLVWLMAGDGARIVSMALPEILAWVSAFEITTLIDAIVGLGLLSAGARLRAVSSTARRAGAVCLRGCRTVMMLIRPAR</sequence>
<feature type="transmembrane region" description="Helical" evidence="1">
    <location>
        <begin position="81"/>
        <end position="103"/>
    </location>
</feature>